<dbReference type="Gene3D" id="3.40.50.1820">
    <property type="entry name" value="alpha/beta hydrolase"/>
    <property type="match status" value="1"/>
</dbReference>
<evidence type="ECO:0000259" key="4">
    <source>
        <dbReference type="Pfam" id="PF00561"/>
    </source>
</evidence>
<proteinExistence type="inferred from homology"/>
<evidence type="ECO:0000313" key="6">
    <source>
        <dbReference type="EMBL" id="KAG5162351.1"/>
    </source>
</evidence>
<dbReference type="PANTHER" id="PTHR43248">
    <property type="entry name" value="2-SUCCINYL-6-HYDROXY-2,4-CYCLOHEXADIENE-1-CARBOXYLATE SYNTHASE"/>
    <property type="match status" value="1"/>
</dbReference>
<name>A0A8H8CE87_PSICU</name>
<dbReference type="InterPro" id="IPR013595">
    <property type="entry name" value="Pept_S33_TAP-like_C"/>
</dbReference>
<keyword evidence="2" id="KW-0378">Hydrolase</keyword>
<dbReference type="Pfam" id="PF00561">
    <property type="entry name" value="Abhydrolase_1"/>
    <property type="match status" value="1"/>
</dbReference>
<dbReference type="InterPro" id="IPR000073">
    <property type="entry name" value="AB_hydrolase_1"/>
</dbReference>
<feature type="transmembrane region" description="Helical" evidence="3">
    <location>
        <begin position="66"/>
        <end position="86"/>
    </location>
</feature>
<accession>A0A8H8CE87</accession>
<dbReference type="GO" id="GO:0016787">
    <property type="term" value="F:hydrolase activity"/>
    <property type="evidence" value="ECO:0007669"/>
    <property type="project" value="UniProtKB-KW"/>
</dbReference>
<dbReference type="InterPro" id="IPR029058">
    <property type="entry name" value="AB_hydrolase_fold"/>
</dbReference>
<evidence type="ECO:0000256" key="2">
    <source>
        <dbReference type="ARBA" id="ARBA00022801"/>
    </source>
</evidence>
<dbReference type="EMBL" id="JAFIQS010000019">
    <property type="protein sequence ID" value="KAG5162351.1"/>
    <property type="molecule type" value="Genomic_DNA"/>
</dbReference>
<keyword evidence="3" id="KW-0812">Transmembrane</keyword>
<dbReference type="AlphaFoldDB" id="A0A8H8CE87"/>
<evidence type="ECO:0000259" key="5">
    <source>
        <dbReference type="Pfam" id="PF08386"/>
    </source>
</evidence>
<feature type="domain" description="Peptidase S33 tripeptidyl aminopeptidase-like C-terminal" evidence="5">
    <location>
        <begin position="483"/>
        <end position="585"/>
    </location>
</feature>
<protein>
    <submittedName>
        <fullName evidence="6">Uncharacterized protein</fullName>
    </submittedName>
</protein>
<evidence type="ECO:0000256" key="3">
    <source>
        <dbReference type="SAM" id="Phobius"/>
    </source>
</evidence>
<evidence type="ECO:0000256" key="1">
    <source>
        <dbReference type="ARBA" id="ARBA00010088"/>
    </source>
</evidence>
<sequence length="655" mass="72436">MATSVEFPIRHALRALRALAPREQSLVLSNAMPNSVILTGYIVINLPTTSTLLVTTMPKRRPATAFLISLLCGIAVLHWTSSYTVLNNNPFLRAASKEFSWQEVVPSKDLKWQPCFRERQCARLIVPLNHSDPDGQEATIALIRKPALIPSTSRFYRGPILFNPGGPGGSGVDLIQGTNGDLLSLIVGPRFDVVGFDPRGIARSTPRVSFFKTDVERSLWSQNGLPTLANNSEEGITRTLARSKVLGQLAAETDYGYLRHINTDQTARDMLRIVEAHGRTKIQYWGFSYGSVLGATFAAMFPDRIERLLIDGVVDSEDYYATLWSKNLLDTDKAVDTFFTGCAEAGPRGCPFWAPTAEDIRQNLTRLYGELRGRPIPVKSDSKYGVFDYILLRSAVFSSLYSPYATFKSLAEGLADLAGGKANAIYDRITAAPYQCECDASKRQFDSVIDAQTAILCNDGDDVPDDLESSEEYFKSVIEGSGWSEIWARIRFSCVYRGWPKFPKDHFQGPFNTSTSHPILLIGNTADPVTPLWAAKKMSKGFKDSVVLTQNSAGHCSISAPSLCTQKYVRQYFVDGTLPEPGTVCEPLGKPFPEPWHENGINKAEELMANMNSEERAMYDAVSKLSQNGPITPAFPFLLEQKYPEVTVRNGKGCN</sequence>
<reference evidence="6" key="1">
    <citation type="submission" date="2021-02" db="EMBL/GenBank/DDBJ databases">
        <title>Psilocybe cubensis genome.</title>
        <authorList>
            <person name="Mckernan K.J."/>
            <person name="Crawford S."/>
            <person name="Trippe A."/>
            <person name="Kane L.T."/>
            <person name="Mclaughlin S."/>
        </authorList>
    </citation>
    <scope>NUCLEOTIDE SEQUENCE [LARGE SCALE GENOMIC DNA]</scope>
    <source>
        <strain evidence="6">MGC-MH-2018</strain>
    </source>
</reference>
<feature type="transmembrane region" description="Helical" evidence="3">
    <location>
        <begin position="35"/>
        <end position="54"/>
    </location>
</feature>
<dbReference type="PANTHER" id="PTHR43248:SF25">
    <property type="entry name" value="AB HYDROLASE-1 DOMAIN-CONTAINING PROTEIN-RELATED"/>
    <property type="match status" value="1"/>
</dbReference>
<keyword evidence="3" id="KW-0472">Membrane</keyword>
<keyword evidence="3" id="KW-1133">Transmembrane helix</keyword>
<dbReference type="OrthoDB" id="425534at2759"/>
<dbReference type="Pfam" id="PF08386">
    <property type="entry name" value="Abhydrolase_4"/>
    <property type="match status" value="1"/>
</dbReference>
<comment type="similarity">
    <text evidence="1">Belongs to the peptidase S33 family.</text>
</comment>
<dbReference type="InterPro" id="IPR051601">
    <property type="entry name" value="Serine_prot/Carboxylest_S33"/>
</dbReference>
<dbReference type="SUPFAM" id="SSF53474">
    <property type="entry name" value="alpha/beta-Hydrolases"/>
    <property type="match status" value="1"/>
</dbReference>
<gene>
    <name evidence="6" type="ORF">JR316_012674</name>
</gene>
<feature type="domain" description="AB hydrolase-1" evidence="4">
    <location>
        <begin position="159"/>
        <end position="345"/>
    </location>
</feature>
<organism evidence="6">
    <name type="scientific">Psilocybe cubensis</name>
    <name type="common">Psychedelic mushroom</name>
    <name type="synonym">Stropharia cubensis</name>
    <dbReference type="NCBI Taxonomy" id="181762"/>
    <lineage>
        <taxon>Eukaryota</taxon>
        <taxon>Fungi</taxon>
        <taxon>Dikarya</taxon>
        <taxon>Basidiomycota</taxon>
        <taxon>Agaricomycotina</taxon>
        <taxon>Agaricomycetes</taxon>
        <taxon>Agaricomycetidae</taxon>
        <taxon>Agaricales</taxon>
        <taxon>Agaricineae</taxon>
        <taxon>Strophariaceae</taxon>
        <taxon>Psilocybe</taxon>
    </lineage>
</organism>
<comment type="caution">
    <text evidence="6">The sequence shown here is derived from an EMBL/GenBank/DDBJ whole genome shotgun (WGS) entry which is preliminary data.</text>
</comment>